<accession>A0A286BYF4</accession>
<sequence length="92" mass="10091">MKNSDDKKLCDILIGEAVIELFNEDAPVSRATLIGQLEKMLHAADTPEKKRVARLALETIKTGSEMNNNQKSGEGVMSFFAKNIAADDSTKH</sequence>
<dbReference type="Proteomes" id="UP000219271">
    <property type="component" value="Unassembled WGS sequence"/>
</dbReference>
<dbReference type="OrthoDB" id="6547869at2"/>
<evidence type="ECO:0000313" key="1">
    <source>
        <dbReference type="EMBL" id="SOD39148.1"/>
    </source>
</evidence>
<organism evidence="1 2">
    <name type="scientific">Candidatus Pantoea floridensis</name>
    <dbReference type="NCBI Taxonomy" id="1938870"/>
    <lineage>
        <taxon>Bacteria</taxon>
        <taxon>Pseudomonadati</taxon>
        <taxon>Pseudomonadota</taxon>
        <taxon>Gammaproteobacteria</taxon>
        <taxon>Enterobacterales</taxon>
        <taxon>Erwiniaceae</taxon>
        <taxon>Pantoea</taxon>
    </lineage>
</organism>
<dbReference type="RefSeq" id="WP_097096990.1">
    <property type="nucleotide sequence ID" value="NZ_OCMY01000001.1"/>
</dbReference>
<proteinExistence type="predicted"/>
<evidence type="ECO:0008006" key="3">
    <source>
        <dbReference type="Google" id="ProtNLM"/>
    </source>
</evidence>
<protein>
    <recommendedName>
        <fullName evidence="3">Biofilm development protein YmgB/AriR</fullName>
    </recommendedName>
</protein>
<dbReference type="EMBL" id="OCMY01000001">
    <property type="protein sequence ID" value="SOD39148.1"/>
    <property type="molecule type" value="Genomic_DNA"/>
</dbReference>
<reference evidence="2" key="1">
    <citation type="submission" date="2017-09" db="EMBL/GenBank/DDBJ databases">
        <authorList>
            <person name="Varghese N."/>
            <person name="Submissions S."/>
        </authorList>
    </citation>
    <scope>NUCLEOTIDE SEQUENCE [LARGE SCALE GENOMIC DNA]</scope>
    <source>
        <strain evidence="2">JKS000234</strain>
    </source>
</reference>
<gene>
    <name evidence="1" type="ORF">SAMN06273570_3589</name>
</gene>
<evidence type="ECO:0000313" key="2">
    <source>
        <dbReference type="Proteomes" id="UP000219271"/>
    </source>
</evidence>
<dbReference type="AlphaFoldDB" id="A0A286BYF4"/>
<keyword evidence="2" id="KW-1185">Reference proteome</keyword>
<name>A0A286BYF4_9GAMM</name>